<evidence type="ECO:0000313" key="2">
    <source>
        <dbReference type="Proteomes" id="UP000664534"/>
    </source>
</evidence>
<dbReference type="GO" id="GO:0003676">
    <property type="term" value="F:nucleic acid binding"/>
    <property type="evidence" value="ECO:0007669"/>
    <property type="project" value="InterPro"/>
</dbReference>
<dbReference type="Proteomes" id="UP000664534">
    <property type="component" value="Unassembled WGS sequence"/>
</dbReference>
<dbReference type="EMBL" id="CAJPDT010000166">
    <property type="protein sequence ID" value="CAF9942047.1"/>
    <property type="molecule type" value="Genomic_DNA"/>
</dbReference>
<organism evidence="1 2">
    <name type="scientific">Imshaugia aleurites</name>
    <dbReference type="NCBI Taxonomy" id="172621"/>
    <lineage>
        <taxon>Eukaryota</taxon>
        <taxon>Fungi</taxon>
        <taxon>Dikarya</taxon>
        <taxon>Ascomycota</taxon>
        <taxon>Pezizomycotina</taxon>
        <taxon>Lecanoromycetes</taxon>
        <taxon>OSLEUM clade</taxon>
        <taxon>Lecanoromycetidae</taxon>
        <taxon>Lecanorales</taxon>
        <taxon>Lecanorineae</taxon>
        <taxon>Parmeliaceae</taxon>
        <taxon>Imshaugia</taxon>
    </lineage>
</organism>
<comment type="caution">
    <text evidence="1">The sequence shown here is derived from an EMBL/GenBank/DDBJ whole genome shotgun (WGS) entry which is preliminary data.</text>
</comment>
<proteinExistence type="predicted"/>
<protein>
    <recommendedName>
        <fullName evidence="3">Tc1-like transposase DDE domain-containing protein</fullName>
    </recommendedName>
</protein>
<evidence type="ECO:0000313" key="1">
    <source>
        <dbReference type="EMBL" id="CAF9942047.1"/>
    </source>
</evidence>
<gene>
    <name evidence="1" type="ORF">IMSHALPRED_003171</name>
</gene>
<keyword evidence="2" id="KW-1185">Reference proteome</keyword>
<reference evidence="1" key="1">
    <citation type="submission" date="2021-03" db="EMBL/GenBank/DDBJ databases">
        <authorList>
            <person name="Tagirdzhanova G."/>
        </authorList>
    </citation>
    <scope>NUCLEOTIDE SEQUENCE</scope>
</reference>
<dbReference type="InterPro" id="IPR036397">
    <property type="entry name" value="RNaseH_sf"/>
</dbReference>
<dbReference type="AlphaFoldDB" id="A0A8H3PJ23"/>
<dbReference type="Gene3D" id="3.30.420.10">
    <property type="entry name" value="Ribonuclease H-like superfamily/Ribonuclease H"/>
    <property type="match status" value="1"/>
</dbReference>
<dbReference type="OrthoDB" id="4500473at2759"/>
<sequence>MGCGYPSRYRLLKDVNIELDDHLTLSFRAFCKATGVNVGGDTSAGASSDSTTKWHLKKLDFEGFLPSLTYVKDALKSGDVPSKTQWWKLRRRLYMVTGLRIERGSSIESAALPAMTAVAIGVPLSHSYASVQALLLGISGPDFLTDGAEGVVFFIVAFGAKVGSDVGVDVLEWLPYSPDLNPIEHLWFQLKQLVYQVNPKIEQVKGDIDTVRGALWDALDGGQQSGDGRKFIIAGVKQIVNYRILVSLKVSDDGRCQHCLPGSWTPIEPQQRWRM</sequence>
<name>A0A8H3PJ23_9LECA</name>
<evidence type="ECO:0008006" key="3">
    <source>
        <dbReference type="Google" id="ProtNLM"/>
    </source>
</evidence>
<accession>A0A8H3PJ23</accession>